<protein>
    <submittedName>
        <fullName evidence="2">Uncharacterized protein</fullName>
    </submittedName>
</protein>
<proteinExistence type="predicted"/>
<keyword evidence="3" id="KW-1185">Reference proteome</keyword>
<dbReference type="Proteomes" id="UP000078576">
    <property type="component" value="Unassembled WGS sequence"/>
</dbReference>
<feature type="region of interest" description="Disordered" evidence="1">
    <location>
        <begin position="687"/>
        <end position="715"/>
    </location>
</feature>
<organism evidence="2 3">
    <name type="scientific">Cytospora mali</name>
    <name type="common">Apple Valsa canker fungus</name>
    <name type="synonym">Valsa mali</name>
    <dbReference type="NCBI Taxonomy" id="578113"/>
    <lineage>
        <taxon>Eukaryota</taxon>
        <taxon>Fungi</taxon>
        <taxon>Dikarya</taxon>
        <taxon>Ascomycota</taxon>
        <taxon>Pezizomycotina</taxon>
        <taxon>Sordariomycetes</taxon>
        <taxon>Sordariomycetidae</taxon>
        <taxon>Diaporthales</taxon>
        <taxon>Cytosporaceae</taxon>
        <taxon>Cytospora</taxon>
    </lineage>
</organism>
<evidence type="ECO:0000313" key="3">
    <source>
        <dbReference type="Proteomes" id="UP000078576"/>
    </source>
</evidence>
<reference evidence="3" key="1">
    <citation type="submission" date="2014-12" db="EMBL/GenBank/DDBJ databases">
        <title>Genome Sequence of Valsa Canker Pathogens Uncovers a Specific Adaption of Colonization on Woody Bark.</title>
        <authorList>
            <person name="Yin Z."/>
            <person name="Liu H."/>
            <person name="Gao X."/>
            <person name="Li Z."/>
            <person name="Song N."/>
            <person name="Ke X."/>
            <person name="Dai Q."/>
            <person name="Wu Y."/>
            <person name="Sun Y."/>
            <person name="Xu J.-R."/>
            <person name="Kang Z.K."/>
            <person name="Wang L."/>
            <person name="Huang L."/>
        </authorList>
    </citation>
    <scope>NUCLEOTIDE SEQUENCE [LARGE SCALE GENOMIC DNA]</scope>
    <source>
        <strain evidence="3">SXYL134</strain>
    </source>
</reference>
<dbReference type="EMBL" id="KN714844">
    <property type="protein sequence ID" value="KUI62928.1"/>
    <property type="molecule type" value="Genomic_DNA"/>
</dbReference>
<accession>A0A194VGD5</accession>
<feature type="region of interest" description="Disordered" evidence="1">
    <location>
        <begin position="235"/>
        <end position="312"/>
    </location>
</feature>
<sequence>MSANVDRLSEAGDEWAGFLENWKTGLTKGSSMETPVQLRQQWRNLLQQYSRKFNSLIQTPSDFESDSSIPPQPFAPWAMDNIDHNILDQLLNAEFSHHYQRTASYKKRSGKASALKRLTRSLGLSVWKIYLYLGEDLVESRDCMNILNSLFCSRFKTKTPAGGATEQYVPPGCRREYLEKVIYPKILSTAVSRRGPTDTTAIACARPVTRALDEGREAPYFRMQDLVRVKKLMAPSGYEDEDDDDESTYEPSVMSSSISEPPDSEIDQAESVVEVHLSRPASASRQTTPPLHIDRNGKRRANTPIEDGPRRKRSRIDFAQILAPLTVPTTNICDWLQPDNQLSASLIHISLSVLVAAQQESFVVLQPPAEGDFQGQSPIGGVEIDTIQELVRSLSAEQKTNPSNFTLLLPLKCDDSWVLASVFFGPTQGSVELFDPLYNGNDNDILDLDRGSYKPLKLVQQLLDLILPPAPDGRHLWAWKASIRKFPGHSKVDSGASACLAAMYLVSGTSLPAEIDPLLARRLLFRLLASAAHLFTPSPPQNNNTVSAVIAATGKELHDLHVQRFRDKISSRLLPRERSTPARAATSSQPGGMINLLESNCRSSLAAVEFFKQRHETLSKGEALSIGALKQSSQLIGVVLLLLHQVRKSQTRIRVKLGHLKVAGDARRFRLQFQAIALALDVFEREGSGTGGHSSDSVQQEQQEQQQLEAEGVDKSPEDRKLLLRLDTLDVLERALELMITDLNGWQKEINAFVADM</sequence>
<feature type="compositionally biased region" description="Acidic residues" evidence="1">
    <location>
        <begin position="238"/>
        <end position="248"/>
    </location>
</feature>
<evidence type="ECO:0000313" key="2">
    <source>
        <dbReference type="EMBL" id="KUI62928.1"/>
    </source>
</evidence>
<gene>
    <name evidence="2" type="ORF">VP1G_10046</name>
</gene>
<dbReference type="OrthoDB" id="10532786at2759"/>
<evidence type="ECO:0000256" key="1">
    <source>
        <dbReference type="SAM" id="MobiDB-lite"/>
    </source>
</evidence>
<dbReference type="AlphaFoldDB" id="A0A194VGD5"/>
<name>A0A194VGD5_CYTMA</name>